<proteinExistence type="predicted"/>
<sequence length="100" mass="10666">MAQNIARRTWAVLLAFALTILGMGALTIVGSPSAHAATEGVVTVVVDTESEAEAIYHNTESSDTRRLQTAATRSGSGVRTSRRARSLIWHPLATTFGRSI</sequence>
<protein>
    <submittedName>
        <fullName evidence="2">Uncharacterized protein</fullName>
    </submittedName>
</protein>
<dbReference type="RefSeq" id="WP_197551380.1">
    <property type="nucleotide sequence ID" value="NZ_CP063213.1"/>
</dbReference>
<keyword evidence="3" id="KW-1185">Reference proteome</keyword>
<evidence type="ECO:0000313" key="3">
    <source>
        <dbReference type="Proteomes" id="UP000595053"/>
    </source>
</evidence>
<keyword evidence="1" id="KW-0732">Signal</keyword>
<evidence type="ECO:0000256" key="1">
    <source>
        <dbReference type="SAM" id="SignalP"/>
    </source>
</evidence>
<dbReference type="EMBL" id="CP063213">
    <property type="protein sequence ID" value="QOR45948.1"/>
    <property type="molecule type" value="Genomic_DNA"/>
</dbReference>
<evidence type="ECO:0000313" key="2">
    <source>
        <dbReference type="EMBL" id="QOR45948.1"/>
    </source>
</evidence>
<accession>A0A7M1QVI1</accession>
<name>A0A7M1QVI1_9ACTO</name>
<reference evidence="2 3" key="1">
    <citation type="submission" date="2020-10" db="EMBL/GenBank/DDBJ databases">
        <title>Trueperella pecoris sp. nov. isolated from bovine and porcine specimens.</title>
        <authorList>
            <person name="Schoenecker L."/>
            <person name="Schnydrig P."/>
            <person name="Brodard I."/>
            <person name="Thomann A."/>
            <person name="Hemphill A."/>
            <person name="Rodriguez-Campos S."/>
            <person name="Perreten V."/>
            <person name="Jores J."/>
            <person name="Kittl S."/>
        </authorList>
    </citation>
    <scope>NUCLEOTIDE SEQUENCE [LARGE SCALE GENOMIC DNA]</scope>
    <source>
        <strain evidence="2 3">15A0121</strain>
    </source>
</reference>
<feature type="chain" id="PRO_5029698865" evidence="1">
    <location>
        <begin position="37"/>
        <end position="100"/>
    </location>
</feature>
<gene>
    <name evidence="2" type="ORF">INS88_01600</name>
</gene>
<feature type="signal peptide" evidence="1">
    <location>
        <begin position="1"/>
        <end position="36"/>
    </location>
</feature>
<dbReference type="AlphaFoldDB" id="A0A7M1QVI1"/>
<organism evidence="2 3">
    <name type="scientific">Trueperella pecoris</name>
    <dbReference type="NCBI Taxonomy" id="2733571"/>
    <lineage>
        <taxon>Bacteria</taxon>
        <taxon>Bacillati</taxon>
        <taxon>Actinomycetota</taxon>
        <taxon>Actinomycetes</taxon>
        <taxon>Actinomycetales</taxon>
        <taxon>Actinomycetaceae</taxon>
        <taxon>Trueperella</taxon>
    </lineage>
</organism>
<dbReference type="Proteomes" id="UP000595053">
    <property type="component" value="Chromosome"/>
</dbReference>